<evidence type="ECO:0000259" key="4">
    <source>
        <dbReference type="PROSITE" id="PS50970"/>
    </source>
</evidence>
<evidence type="ECO:0000256" key="2">
    <source>
        <dbReference type="ARBA" id="ARBA00022679"/>
    </source>
</evidence>
<sequence length="319" mass="34449">MNTDTGFPSEPGSETFLTEGGIETELMYKWGFELPHFAAFPLLEVPKAVDVMRDIYRRCLDVAAAQGLSAMLTGLDYRASPDWGALLGYSPQGLADANHQAIEFLRDVAAEYEGDIETTLVGGIVGPRGDAYQLNRDITAAEAEDYHSVQLSTLRQAGVDYACAMTFNNIEEAVGVARAAAGAGVPLVMSLTVDGTSRLKSGPSLAEAVAAIDEQTDAAPVCYLLNCSHPVEFEPGLETGDWIRRMRGFRPNASKMEKIALCQLGHLEEGDPEELGRLMGGLAQRYPHMDIWGGCCGTGHVHLEEIARNVRQARESAQA</sequence>
<protein>
    <submittedName>
        <fullName evidence="5">Putative homocysteine/selenocysteine methylase</fullName>
    </submittedName>
</protein>
<accession>B8GT09</accession>
<dbReference type="InterPro" id="IPR003726">
    <property type="entry name" value="HCY_dom"/>
</dbReference>
<dbReference type="Gene3D" id="3.20.20.330">
    <property type="entry name" value="Homocysteine-binding-like domain"/>
    <property type="match status" value="1"/>
</dbReference>
<name>B8GT09_THISH</name>
<dbReference type="GO" id="GO:0032259">
    <property type="term" value="P:methylation"/>
    <property type="evidence" value="ECO:0007669"/>
    <property type="project" value="UniProtKB-KW"/>
</dbReference>
<keyword evidence="6" id="KW-1185">Reference proteome</keyword>
<dbReference type="PROSITE" id="PS50970">
    <property type="entry name" value="HCY"/>
    <property type="match status" value="1"/>
</dbReference>
<dbReference type="RefSeq" id="WP_012638503.1">
    <property type="nucleotide sequence ID" value="NC_011901.1"/>
</dbReference>
<dbReference type="GO" id="GO:0008168">
    <property type="term" value="F:methyltransferase activity"/>
    <property type="evidence" value="ECO:0007669"/>
    <property type="project" value="UniProtKB-UniRule"/>
</dbReference>
<dbReference type="PANTHER" id="PTHR11103">
    <property type="entry name" value="SLR1189 PROTEIN"/>
    <property type="match status" value="1"/>
</dbReference>
<dbReference type="KEGG" id="tgr:Tgr7_1943"/>
<dbReference type="PANTHER" id="PTHR11103:SF18">
    <property type="entry name" value="SLR1189 PROTEIN"/>
    <property type="match status" value="1"/>
</dbReference>
<feature type="binding site" evidence="3">
    <location>
        <position position="227"/>
    </location>
    <ligand>
        <name>Zn(2+)</name>
        <dbReference type="ChEBI" id="CHEBI:29105"/>
    </ligand>
</feature>
<dbReference type="STRING" id="396588.Tgr7_1943"/>
<dbReference type="Proteomes" id="UP000002383">
    <property type="component" value="Chromosome"/>
</dbReference>
<dbReference type="InterPro" id="IPR036589">
    <property type="entry name" value="HCY_dom_sf"/>
</dbReference>
<gene>
    <name evidence="5" type="ordered locus">Tgr7_1943</name>
</gene>
<evidence type="ECO:0000256" key="1">
    <source>
        <dbReference type="ARBA" id="ARBA00022603"/>
    </source>
</evidence>
<dbReference type="EMBL" id="CP001339">
    <property type="protein sequence ID" value="ACL73024.1"/>
    <property type="molecule type" value="Genomic_DNA"/>
</dbReference>
<dbReference type="HOGENOM" id="CLU_062282_0_0_6"/>
<feature type="binding site" evidence="3">
    <location>
        <position position="296"/>
    </location>
    <ligand>
        <name>Zn(2+)</name>
        <dbReference type="ChEBI" id="CHEBI:29105"/>
    </ligand>
</feature>
<evidence type="ECO:0000256" key="3">
    <source>
        <dbReference type="PROSITE-ProRule" id="PRU00333"/>
    </source>
</evidence>
<evidence type="ECO:0000313" key="6">
    <source>
        <dbReference type="Proteomes" id="UP000002383"/>
    </source>
</evidence>
<comment type="cofactor">
    <cofactor evidence="3">
        <name>Zn(2+)</name>
        <dbReference type="ChEBI" id="CHEBI:29105"/>
    </cofactor>
</comment>
<dbReference type="eggNOG" id="COG2040">
    <property type="taxonomic scope" value="Bacteria"/>
</dbReference>
<dbReference type="GO" id="GO:0046872">
    <property type="term" value="F:metal ion binding"/>
    <property type="evidence" value="ECO:0007669"/>
    <property type="project" value="UniProtKB-KW"/>
</dbReference>
<feature type="binding site" evidence="3">
    <location>
        <position position="295"/>
    </location>
    <ligand>
        <name>Zn(2+)</name>
        <dbReference type="ChEBI" id="CHEBI:29105"/>
    </ligand>
</feature>
<keyword evidence="1 3" id="KW-0489">Methyltransferase</keyword>
<keyword evidence="3" id="KW-0862">Zinc</keyword>
<proteinExistence type="predicted"/>
<reference evidence="5 6" key="1">
    <citation type="journal article" date="2011" name="Stand. Genomic Sci.">
        <title>Complete genome sequence of 'Thioalkalivibrio sulfidophilus' HL-EbGr7.</title>
        <authorList>
            <person name="Muyzer G."/>
            <person name="Sorokin D.Y."/>
            <person name="Mavromatis K."/>
            <person name="Lapidus A."/>
            <person name="Clum A."/>
            <person name="Ivanova N."/>
            <person name="Pati A."/>
            <person name="d'Haeseleer P."/>
            <person name="Woyke T."/>
            <person name="Kyrpides N.C."/>
        </authorList>
    </citation>
    <scope>NUCLEOTIDE SEQUENCE [LARGE SCALE GENOMIC DNA]</scope>
    <source>
        <strain evidence="5 6">HL-EbGR7</strain>
    </source>
</reference>
<evidence type="ECO:0000313" key="5">
    <source>
        <dbReference type="EMBL" id="ACL73024.1"/>
    </source>
</evidence>
<dbReference type="Pfam" id="PF02574">
    <property type="entry name" value="S-methyl_trans"/>
    <property type="match status" value="1"/>
</dbReference>
<organism evidence="5 6">
    <name type="scientific">Thioalkalivibrio sulfidiphilus (strain HL-EbGR7)</name>
    <dbReference type="NCBI Taxonomy" id="396588"/>
    <lineage>
        <taxon>Bacteria</taxon>
        <taxon>Pseudomonadati</taxon>
        <taxon>Pseudomonadota</taxon>
        <taxon>Gammaproteobacteria</taxon>
        <taxon>Chromatiales</taxon>
        <taxon>Ectothiorhodospiraceae</taxon>
        <taxon>Thioalkalivibrio</taxon>
    </lineage>
</organism>
<keyword evidence="2 3" id="KW-0808">Transferase</keyword>
<keyword evidence="3" id="KW-0479">Metal-binding</keyword>
<dbReference type="AlphaFoldDB" id="B8GT09"/>
<feature type="domain" description="Hcy-binding" evidence="4">
    <location>
        <begin position="4"/>
        <end position="310"/>
    </location>
</feature>
<dbReference type="OrthoDB" id="9803687at2"/>
<dbReference type="SUPFAM" id="SSF82282">
    <property type="entry name" value="Homocysteine S-methyltransferase"/>
    <property type="match status" value="1"/>
</dbReference>